<evidence type="ECO:0000313" key="3">
    <source>
        <dbReference type="Proteomes" id="UP001159363"/>
    </source>
</evidence>
<accession>A0ABQ9HAQ4</accession>
<reference evidence="2 3" key="1">
    <citation type="submission" date="2023-02" db="EMBL/GenBank/DDBJ databases">
        <title>LHISI_Scaffold_Assembly.</title>
        <authorList>
            <person name="Stuart O.P."/>
            <person name="Cleave R."/>
            <person name="Magrath M.J.L."/>
            <person name="Mikheyev A.S."/>
        </authorList>
    </citation>
    <scope>NUCLEOTIDE SEQUENCE [LARGE SCALE GENOMIC DNA]</scope>
    <source>
        <strain evidence="2">Daus_M_001</strain>
        <tissue evidence="2">Leg muscle</tissue>
    </source>
</reference>
<evidence type="ECO:0000256" key="1">
    <source>
        <dbReference type="SAM" id="MobiDB-lite"/>
    </source>
</evidence>
<sequence>MEVDDKNDFNGSGFSGVEQPGAWKAKQHAARLRGKSSMTTNKKEIPSKFPPHPVSLVTYEFYLNVFLQDFPNVCFKKPRVDTGEKNCDGLNAEMKSKDNVDVTTAKTQQEMHHRKILHLVAKFVRFHVLTKSVSSPQANALEQVLFLAALMLQLRDSYC</sequence>
<dbReference type="Proteomes" id="UP001159363">
    <property type="component" value="Chromosome 5"/>
</dbReference>
<comment type="caution">
    <text evidence="2">The sequence shown here is derived from an EMBL/GenBank/DDBJ whole genome shotgun (WGS) entry which is preliminary data.</text>
</comment>
<feature type="region of interest" description="Disordered" evidence="1">
    <location>
        <begin position="1"/>
        <end position="27"/>
    </location>
</feature>
<protein>
    <submittedName>
        <fullName evidence="2">Uncharacterized protein</fullName>
    </submittedName>
</protein>
<dbReference type="EMBL" id="JARBHB010000006">
    <property type="protein sequence ID" value="KAJ8881358.1"/>
    <property type="molecule type" value="Genomic_DNA"/>
</dbReference>
<organism evidence="2 3">
    <name type="scientific">Dryococelus australis</name>
    <dbReference type="NCBI Taxonomy" id="614101"/>
    <lineage>
        <taxon>Eukaryota</taxon>
        <taxon>Metazoa</taxon>
        <taxon>Ecdysozoa</taxon>
        <taxon>Arthropoda</taxon>
        <taxon>Hexapoda</taxon>
        <taxon>Insecta</taxon>
        <taxon>Pterygota</taxon>
        <taxon>Neoptera</taxon>
        <taxon>Polyneoptera</taxon>
        <taxon>Phasmatodea</taxon>
        <taxon>Verophasmatodea</taxon>
        <taxon>Anareolatae</taxon>
        <taxon>Phasmatidae</taxon>
        <taxon>Eurycanthinae</taxon>
        <taxon>Dryococelus</taxon>
    </lineage>
</organism>
<keyword evidence="3" id="KW-1185">Reference proteome</keyword>
<proteinExistence type="predicted"/>
<gene>
    <name evidence="2" type="ORF">PR048_017839</name>
</gene>
<evidence type="ECO:0000313" key="2">
    <source>
        <dbReference type="EMBL" id="KAJ8881358.1"/>
    </source>
</evidence>
<name>A0ABQ9HAQ4_9NEOP</name>